<sequence>MRLCSTRLKCCTTSGGIPSPRCDNESYLLVPCRKAGGSTDVTLAHVCREVSGAKNRAAADVAAVKIEFGEGCICVTALSDVGGGVTVTMKREEDMLSQEQGESPRR</sequence>
<keyword evidence="2" id="KW-1185">Reference proteome</keyword>
<dbReference type="VEuPathDB" id="FungiDB:JI435_447170"/>
<organism evidence="1 2">
    <name type="scientific">Phaeosphaeria nodorum (strain SN15 / ATCC MYA-4574 / FGSC 10173)</name>
    <name type="common">Glume blotch fungus</name>
    <name type="synonym">Parastagonospora nodorum</name>
    <dbReference type="NCBI Taxonomy" id="321614"/>
    <lineage>
        <taxon>Eukaryota</taxon>
        <taxon>Fungi</taxon>
        <taxon>Dikarya</taxon>
        <taxon>Ascomycota</taxon>
        <taxon>Pezizomycotina</taxon>
        <taxon>Dothideomycetes</taxon>
        <taxon>Pleosporomycetidae</taxon>
        <taxon>Pleosporales</taxon>
        <taxon>Pleosporineae</taxon>
        <taxon>Phaeosphaeriaceae</taxon>
        <taxon>Parastagonospora</taxon>
    </lineage>
</organism>
<accession>A0A7U2ICT2</accession>
<gene>
    <name evidence="1" type="ORF">JI435_447170</name>
</gene>
<protein>
    <submittedName>
        <fullName evidence="1">Uncharacterized protein</fullName>
    </submittedName>
</protein>
<dbReference type="Proteomes" id="UP000663193">
    <property type="component" value="Chromosome 22"/>
</dbReference>
<proteinExistence type="predicted"/>
<evidence type="ECO:0000313" key="1">
    <source>
        <dbReference type="EMBL" id="QRD07280.1"/>
    </source>
</evidence>
<dbReference type="AlphaFoldDB" id="A0A7U2ICT2"/>
<dbReference type="EMBL" id="CP069044">
    <property type="protein sequence ID" value="QRD07280.1"/>
    <property type="molecule type" value="Genomic_DNA"/>
</dbReference>
<reference evidence="2" key="1">
    <citation type="journal article" date="2021" name="BMC Genomics">
        <title>Chromosome-level genome assembly and manually-curated proteome of model necrotroph Parastagonospora nodorum Sn15 reveals a genome-wide trove of candidate effector homologs, and redundancy of virulence-related functions within an accessory chromosome.</title>
        <authorList>
            <person name="Bertazzoni S."/>
            <person name="Jones D.A.B."/>
            <person name="Phan H.T."/>
            <person name="Tan K.-C."/>
            <person name="Hane J.K."/>
        </authorList>
    </citation>
    <scope>NUCLEOTIDE SEQUENCE [LARGE SCALE GENOMIC DNA]</scope>
    <source>
        <strain evidence="2">SN15 / ATCC MYA-4574 / FGSC 10173)</strain>
    </source>
</reference>
<name>A0A7U2ICT2_PHANO</name>
<evidence type="ECO:0000313" key="2">
    <source>
        <dbReference type="Proteomes" id="UP000663193"/>
    </source>
</evidence>